<evidence type="ECO:0000313" key="2">
    <source>
        <dbReference type="EMBL" id="ESR46262.1"/>
    </source>
</evidence>
<feature type="transmembrane region" description="Helical" evidence="1">
    <location>
        <begin position="18"/>
        <end position="34"/>
    </location>
</feature>
<keyword evidence="1" id="KW-1133">Transmembrane helix</keyword>
<dbReference type="EMBL" id="KI536799">
    <property type="protein sequence ID" value="ESR46262.1"/>
    <property type="molecule type" value="Genomic_DNA"/>
</dbReference>
<gene>
    <name evidence="2" type="ORF">CICLE_v10002971mg</name>
</gene>
<accession>V4SZI7</accession>
<dbReference type="InParanoid" id="V4SZI7"/>
<keyword evidence="3" id="KW-1185">Reference proteome</keyword>
<organism evidence="2 3">
    <name type="scientific">Citrus clementina</name>
    <name type="common">Clementine</name>
    <name type="synonym">Citrus deliciosa x Citrus sinensis</name>
    <dbReference type="NCBI Taxonomy" id="85681"/>
    <lineage>
        <taxon>Eukaryota</taxon>
        <taxon>Viridiplantae</taxon>
        <taxon>Streptophyta</taxon>
        <taxon>Embryophyta</taxon>
        <taxon>Tracheophyta</taxon>
        <taxon>Spermatophyta</taxon>
        <taxon>Magnoliopsida</taxon>
        <taxon>eudicotyledons</taxon>
        <taxon>Gunneridae</taxon>
        <taxon>Pentapetalae</taxon>
        <taxon>rosids</taxon>
        <taxon>malvids</taxon>
        <taxon>Sapindales</taxon>
        <taxon>Rutaceae</taxon>
        <taxon>Aurantioideae</taxon>
        <taxon>Citrus</taxon>
    </lineage>
</organism>
<sequence length="91" mass="10289">MIHNASSSLSTFYGNNETFFFFFFFTLSLSLSILPQNYSPLQHQVINNGFSNLKISTVIKENQTLLAMELVMVYCRFACAAGAAGFRSRWS</sequence>
<dbReference type="Gramene" id="ESR46262">
    <property type="protein sequence ID" value="ESR46262"/>
    <property type="gene ID" value="CICLE_v10002971mg"/>
</dbReference>
<protein>
    <submittedName>
        <fullName evidence="2">Uncharacterized protein</fullName>
    </submittedName>
</protein>
<dbReference type="Proteomes" id="UP000030687">
    <property type="component" value="Unassembled WGS sequence"/>
</dbReference>
<keyword evidence="1" id="KW-0472">Membrane</keyword>
<keyword evidence="1" id="KW-0812">Transmembrane</keyword>
<dbReference type="KEGG" id="cic:CICLE_v10002971mg"/>
<reference evidence="2 3" key="1">
    <citation type="submission" date="2013-10" db="EMBL/GenBank/DDBJ databases">
        <authorList>
            <consortium name="International Citrus Genome Consortium"/>
            <person name="Jenkins J."/>
            <person name="Schmutz J."/>
            <person name="Prochnik S."/>
            <person name="Rokhsar D."/>
            <person name="Gmitter F."/>
            <person name="Ollitrault P."/>
            <person name="Machado M."/>
            <person name="Talon M."/>
            <person name="Wincker P."/>
            <person name="Jaillon O."/>
            <person name="Morgante M."/>
        </authorList>
    </citation>
    <scope>NUCLEOTIDE SEQUENCE</scope>
    <source>
        <strain evidence="3">cv. Clemenules</strain>
    </source>
</reference>
<evidence type="ECO:0000256" key="1">
    <source>
        <dbReference type="SAM" id="Phobius"/>
    </source>
</evidence>
<proteinExistence type="predicted"/>
<name>V4SZI7_CITCL</name>
<evidence type="ECO:0000313" key="3">
    <source>
        <dbReference type="Proteomes" id="UP000030687"/>
    </source>
</evidence>
<dbReference type="AlphaFoldDB" id="V4SZI7"/>